<evidence type="ECO:0000313" key="9">
    <source>
        <dbReference type="Proteomes" id="UP000295124"/>
    </source>
</evidence>
<accession>A0A4R4YQP1</accession>
<dbReference type="PRINTS" id="PR00364">
    <property type="entry name" value="DISEASERSIST"/>
</dbReference>
<evidence type="ECO:0000256" key="3">
    <source>
        <dbReference type="ARBA" id="ARBA00023125"/>
    </source>
</evidence>
<keyword evidence="3 5" id="KW-0238">DNA-binding</keyword>
<sequence>MPGAMHQQHSRTTGHHALHSPGWPSALSRPPHGKRRVPLSEIGQTDPVTAALRIEVLGPLRVLREDQAITVGAHQLQALLAVLAVRANQVCTPEELLDLVWHDNPPGSGLKVVPPYVYRLRQMLPPDVLVRTPDGYVLRLPPGSLDVADFEAADRRAARLRESGDLAGAAAAYDEALGLFRGEPLAGLGGPYLAAQRQRLNERRDKVFGDRVDVELDRGRTTALVAELVPVVAAKPFDERLTGQLMRALSADGRQAEALALYTRTRETLIDQLGVEPGPALREIHQSILRNEAASRARDELPYAGAVFVGRAAEVAVLVQALDSSSTAPPVVAVDGMGGVGKTALAVHTARRLAERYPDGVLYVDLHGHSPGHSPRNTKAALDHLLVGAGVGTTAIPAELEAARSLWRTTVAGRRMLIVLDNAASSGSVLPLLPGSPTCGVLITSRNQLTGLDVREQLHLDLLAANDATALLTQLVGADRATEDVAASNGLIDRCGNLPLALRIAGARLRHRPTWTVAHINDRLDRVGRRLSELTADGLGISTAFALSYEQLPSDQQEFFRLLSLLPGRDLDQYGAAALADLDPLEASDLAEALVDANLLLQRAPGRYVFHDLLRDYATQLTSANDSPETHTAARDRLLEYYLQACFHPFYEQEGMRYFDPGPRPPRAVPQHTTLRHAKAWADAEADNLAAAVEYSATTSNHERTWQLALAVVTYLERRGKIQQQDHVFDLGLAAATALGDRESEARVLHARGRLIRPQRGARPAAEQLRLALGRLPDDGDLLLRARILSALGSALRTLDPYGEALPVLEEATRLARELREDRLLAASLSSIGMLHGNAFNHEAAVVALEESVAAFRRFEPTGLMADTLGGLSIMYLALDRVDDAIATGTAAYELAVELDNMFSLPWALGALGAAYRDSGRDVERAVDLHRQAYAAAQKIGSRLTTWSMQLHVGNSLLAAGDPDSALEWFEPVLEGAMADKDHVYVIAAREGLADHAAATSDPQAAIDHLRQALALAEEYIAPRGPGLRKKLDDLTG</sequence>
<proteinExistence type="inferred from homology"/>
<organism evidence="8 9">
    <name type="scientific">Kribbella antibiotica</name>
    <dbReference type="NCBI Taxonomy" id="190195"/>
    <lineage>
        <taxon>Bacteria</taxon>
        <taxon>Bacillati</taxon>
        <taxon>Actinomycetota</taxon>
        <taxon>Actinomycetes</taxon>
        <taxon>Propionibacteriales</taxon>
        <taxon>Kribbellaceae</taxon>
        <taxon>Kribbella</taxon>
    </lineage>
</organism>
<evidence type="ECO:0000256" key="6">
    <source>
        <dbReference type="SAM" id="MobiDB-lite"/>
    </source>
</evidence>
<evidence type="ECO:0000256" key="1">
    <source>
        <dbReference type="ARBA" id="ARBA00005820"/>
    </source>
</evidence>
<reference evidence="8 9" key="1">
    <citation type="submission" date="2019-03" db="EMBL/GenBank/DDBJ databases">
        <title>Draft genome sequences of novel Actinobacteria.</title>
        <authorList>
            <person name="Sahin N."/>
            <person name="Ay H."/>
            <person name="Saygin H."/>
        </authorList>
    </citation>
    <scope>NUCLEOTIDE SEQUENCE [LARGE SCALE GENOMIC DNA]</scope>
    <source>
        <strain evidence="8 9">JCM 13523</strain>
    </source>
</reference>
<dbReference type="OrthoDB" id="4326794at2"/>
<dbReference type="InterPro" id="IPR036388">
    <property type="entry name" value="WH-like_DNA-bd_sf"/>
</dbReference>
<feature type="compositionally biased region" description="Basic residues" evidence="6">
    <location>
        <begin position="8"/>
        <end position="18"/>
    </location>
</feature>
<keyword evidence="2" id="KW-0805">Transcription regulation</keyword>
<dbReference type="InterPro" id="IPR002182">
    <property type="entry name" value="NB-ARC"/>
</dbReference>
<dbReference type="InterPro" id="IPR051677">
    <property type="entry name" value="AfsR-DnrI-RedD_regulator"/>
</dbReference>
<name>A0A4R4YQP1_9ACTN</name>
<dbReference type="SMART" id="SM00028">
    <property type="entry name" value="TPR"/>
    <property type="match status" value="6"/>
</dbReference>
<dbReference type="SUPFAM" id="SSF48452">
    <property type="entry name" value="TPR-like"/>
    <property type="match status" value="3"/>
</dbReference>
<dbReference type="GO" id="GO:0043531">
    <property type="term" value="F:ADP binding"/>
    <property type="evidence" value="ECO:0007669"/>
    <property type="project" value="InterPro"/>
</dbReference>
<dbReference type="Proteomes" id="UP000295124">
    <property type="component" value="Unassembled WGS sequence"/>
</dbReference>
<comment type="similarity">
    <text evidence="1">Belongs to the AfsR/DnrI/RedD regulatory family.</text>
</comment>
<evidence type="ECO:0000256" key="2">
    <source>
        <dbReference type="ARBA" id="ARBA00023015"/>
    </source>
</evidence>
<evidence type="ECO:0000313" key="8">
    <source>
        <dbReference type="EMBL" id="TDD46930.1"/>
    </source>
</evidence>
<dbReference type="SMART" id="SM00862">
    <property type="entry name" value="Trans_reg_C"/>
    <property type="match status" value="1"/>
</dbReference>
<dbReference type="InterPro" id="IPR001867">
    <property type="entry name" value="OmpR/PhoB-type_DNA-bd"/>
</dbReference>
<protein>
    <submittedName>
        <fullName evidence="8">Tetratricopeptide repeat protein</fullName>
    </submittedName>
</protein>
<dbReference type="Pfam" id="PF00931">
    <property type="entry name" value="NB-ARC"/>
    <property type="match status" value="1"/>
</dbReference>
<dbReference type="AlphaFoldDB" id="A0A4R4YQP1"/>
<dbReference type="PANTHER" id="PTHR35807">
    <property type="entry name" value="TRANSCRIPTIONAL REGULATOR REDD-RELATED"/>
    <property type="match status" value="1"/>
</dbReference>
<keyword evidence="9" id="KW-1185">Reference proteome</keyword>
<dbReference type="Gene3D" id="1.25.40.10">
    <property type="entry name" value="Tetratricopeptide repeat domain"/>
    <property type="match status" value="3"/>
</dbReference>
<dbReference type="InterPro" id="IPR011990">
    <property type="entry name" value="TPR-like_helical_dom_sf"/>
</dbReference>
<dbReference type="Pfam" id="PF00486">
    <property type="entry name" value="Trans_reg_C"/>
    <property type="match status" value="1"/>
</dbReference>
<dbReference type="GO" id="GO:0003677">
    <property type="term" value="F:DNA binding"/>
    <property type="evidence" value="ECO:0007669"/>
    <property type="project" value="UniProtKB-UniRule"/>
</dbReference>
<feature type="DNA-binding region" description="OmpR/PhoB-type" evidence="5">
    <location>
        <begin position="40"/>
        <end position="140"/>
    </location>
</feature>
<evidence type="ECO:0000259" key="7">
    <source>
        <dbReference type="PROSITE" id="PS51755"/>
    </source>
</evidence>
<dbReference type="PROSITE" id="PS51755">
    <property type="entry name" value="OMPR_PHOB"/>
    <property type="match status" value="1"/>
</dbReference>
<dbReference type="SUPFAM" id="SSF52540">
    <property type="entry name" value="P-loop containing nucleoside triphosphate hydrolases"/>
    <property type="match status" value="1"/>
</dbReference>
<feature type="region of interest" description="Disordered" evidence="6">
    <location>
        <begin position="1"/>
        <end position="42"/>
    </location>
</feature>
<dbReference type="InterPro" id="IPR005158">
    <property type="entry name" value="BTAD"/>
</dbReference>
<gene>
    <name evidence="8" type="ORF">E1263_35545</name>
</gene>
<evidence type="ECO:0000256" key="4">
    <source>
        <dbReference type="ARBA" id="ARBA00023163"/>
    </source>
</evidence>
<dbReference type="CDD" id="cd15831">
    <property type="entry name" value="BTAD"/>
    <property type="match status" value="1"/>
</dbReference>
<feature type="domain" description="OmpR/PhoB-type" evidence="7">
    <location>
        <begin position="40"/>
        <end position="140"/>
    </location>
</feature>
<comment type="caution">
    <text evidence="8">The sequence shown here is derived from an EMBL/GenBank/DDBJ whole genome shotgun (WGS) entry which is preliminary data.</text>
</comment>
<dbReference type="GO" id="GO:0006355">
    <property type="term" value="P:regulation of DNA-templated transcription"/>
    <property type="evidence" value="ECO:0007669"/>
    <property type="project" value="InterPro"/>
</dbReference>
<dbReference type="SUPFAM" id="SSF46894">
    <property type="entry name" value="C-terminal effector domain of the bipartite response regulators"/>
    <property type="match status" value="1"/>
</dbReference>
<dbReference type="InterPro" id="IPR019734">
    <property type="entry name" value="TPR_rpt"/>
</dbReference>
<dbReference type="InterPro" id="IPR027417">
    <property type="entry name" value="P-loop_NTPase"/>
</dbReference>
<dbReference type="Gene3D" id="1.10.10.10">
    <property type="entry name" value="Winged helix-like DNA-binding domain superfamily/Winged helix DNA-binding domain"/>
    <property type="match status" value="2"/>
</dbReference>
<dbReference type="EMBL" id="SMKX01000162">
    <property type="protein sequence ID" value="TDD46930.1"/>
    <property type="molecule type" value="Genomic_DNA"/>
</dbReference>
<dbReference type="Pfam" id="PF13424">
    <property type="entry name" value="TPR_12"/>
    <property type="match status" value="1"/>
</dbReference>
<dbReference type="CDD" id="cd01983">
    <property type="entry name" value="SIMIBI"/>
    <property type="match status" value="1"/>
</dbReference>
<keyword evidence="4" id="KW-0804">Transcription</keyword>
<dbReference type="GO" id="GO:0000160">
    <property type="term" value="P:phosphorelay signal transduction system"/>
    <property type="evidence" value="ECO:0007669"/>
    <property type="project" value="InterPro"/>
</dbReference>
<dbReference type="Pfam" id="PF03704">
    <property type="entry name" value="BTAD"/>
    <property type="match status" value="1"/>
</dbReference>
<dbReference type="InterPro" id="IPR016032">
    <property type="entry name" value="Sig_transdc_resp-reg_C-effctor"/>
</dbReference>
<dbReference type="PANTHER" id="PTHR35807:SF1">
    <property type="entry name" value="TRANSCRIPTIONAL REGULATOR REDD"/>
    <property type="match status" value="1"/>
</dbReference>
<dbReference type="SMART" id="SM01043">
    <property type="entry name" value="BTAD"/>
    <property type="match status" value="1"/>
</dbReference>
<evidence type="ECO:0000256" key="5">
    <source>
        <dbReference type="PROSITE-ProRule" id="PRU01091"/>
    </source>
</evidence>